<dbReference type="SUPFAM" id="SSF56300">
    <property type="entry name" value="Metallo-dependent phosphatases"/>
    <property type="match status" value="1"/>
</dbReference>
<dbReference type="Gene3D" id="3.60.21.10">
    <property type="match status" value="1"/>
</dbReference>
<evidence type="ECO:0000313" key="2">
    <source>
        <dbReference type="Proteomes" id="UP000178187"/>
    </source>
</evidence>
<name>A0A1G1L0X4_9BACT</name>
<proteinExistence type="predicted"/>
<reference evidence="1 2" key="1">
    <citation type="journal article" date="2016" name="Nat. Commun.">
        <title>Thousands of microbial genomes shed light on interconnected biogeochemical processes in an aquifer system.</title>
        <authorList>
            <person name="Anantharaman K."/>
            <person name="Brown C.T."/>
            <person name="Hug L.A."/>
            <person name="Sharon I."/>
            <person name="Castelle C.J."/>
            <person name="Probst A.J."/>
            <person name="Thomas B.C."/>
            <person name="Singh A."/>
            <person name="Wilkins M.J."/>
            <person name="Karaoz U."/>
            <person name="Brodie E.L."/>
            <person name="Williams K.H."/>
            <person name="Hubbard S.S."/>
            <person name="Banfield J.F."/>
        </authorList>
    </citation>
    <scope>NUCLEOTIDE SEQUENCE [LARGE SCALE GENOMIC DNA]</scope>
</reference>
<dbReference type="EMBL" id="MHFR01000028">
    <property type="protein sequence ID" value="OGW98788.1"/>
    <property type="molecule type" value="Genomic_DNA"/>
</dbReference>
<organism evidence="1 2">
    <name type="scientific">Candidatus Danuiimicrobium aquiferis</name>
    <dbReference type="NCBI Taxonomy" id="1801832"/>
    <lineage>
        <taxon>Bacteria</taxon>
        <taxon>Pseudomonadati</taxon>
        <taxon>Candidatus Omnitrophota</taxon>
        <taxon>Candidatus Danuiimicrobium</taxon>
    </lineage>
</organism>
<dbReference type="InterPro" id="IPR029052">
    <property type="entry name" value="Metallo-depent_PP-like"/>
</dbReference>
<gene>
    <name evidence="1" type="ORF">A3G33_01110</name>
</gene>
<dbReference type="Proteomes" id="UP000178187">
    <property type="component" value="Unassembled WGS sequence"/>
</dbReference>
<evidence type="ECO:0000313" key="1">
    <source>
        <dbReference type="EMBL" id="OGW98788.1"/>
    </source>
</evidence>
<sequence>MPSKIFFTADLHLGHKNAIKYCNRPFKTVEEMNEVLIKNWNKIVSDKDNIYVVGDFALMGPKKTEEVLKNLKGRKFLIRDNHDKSLKESMALKYFEWIKDYYLLKVQDSGAIQKIVLFHYALRTWDSAHSGSWSLYGHSHGNLKDDSTSLSLDVGVDCHNFRPISYEEVKEIMPKKNWKPTNQPEIIS</sequence>
<comment type="caution">
    <text evidence="1">The sequence shown here is derived from an EMBL/GenBank/DDBJ whole genome shotgun (WGS) entry which is preliminary data.</text>
</comment>
<protein>
    <submittedName>
        <fullName evidence="1">Phosphoesterase</fullName>
    </submittedName>
</protein>
<dbReference type="AlphaFoldDB" id="A0A1G1L0X4"/>
<accession>A0A1G1L0X4</accession>